<gene>
    <name evidence="2" type="ORF">BLA29_007852</name>
</gene>
<feature type="region of interest" description="Disordered" evidence="1">
    <location>
        <begin position="237"/>
        <end position="270"/>
    </location>
</feature>
<dbReference type="Proteomes" id="UP000194236">
    <property type="component" value="Unassembled WGS sequence"/>
</dbReference>
<accession>A0A1Y3ATR2</accession>
<organism evidence="2 3">
    <name type="scientific">Euroglyphus maynei</name>
    <name type="common">Mayne's house dust mite</name>
    <dbReference type="NCBI Taxonomy" id="6958"/>
    <lineage>
        <taxon>Eukaryota</taxon>
        <taxon>Metazoa</taxon>
        <taxon>Ecdysozoa</taxon>
        <taxon>Arthropoda</taxon>
        <taxon>Chelicerata</taxon>
        <taxon>Arachnida</taxon>
        <taxon>Acari</taxon>
        <taxon>Acariformes</taxon>
        <taxon>Sarcoptiformes</taxon>
        <taxon>Astigmata</taxon>
        <taxon>Psoroptidia</taxon>
        <taxon>Analgoidea</taxon>
        <taxon>Pyroglyphidae</taxon>
        <taxon>Pyroglyphinae</taxon>
        <taxon>Euroglyphus</taxon>
    </lineage>
</organism>
<reference evidence="2 3" key="1">
    <citation type="submission" date="2017-03" db="EMBL/GenBank/DDBJ databases">
        <title>Genome Survey of Euroglyphus maynei.</title>
        <authorList>
            <person name="Arlian L.G."/>
            <person name="Morgan M.S."/>
            <person name="Rider S.D."/>
        </authorList>
    </citation>
    <scope>NUCLEOTIDE SEQUENCE [LARGE SCALE GENOMIC DNA]</scope>
    <source>
        <strain evidence="2">Arlian Lab</strain>
        <tissue evidence="2">Whole body</tissue>
    </source>
</reference>
<feature type="non-terminal residue" evidence="2">
    <location>
        <position position="1"/>
    </location>
</feature>
<dbReference type="EMBL" id="MUJZ01062185">
    <property type="protein sequence ID" value="OTF71194.1"/>
    <property type="molecule type" value="Genomic_DNA"/>
</dbReference>
<dbReference type="AlphaFoldDB" id="A0A1Y3ATR2"/>
<evidence type="ECO:0000313" key="2">
    <source>
        <dbReference type="EMBL" id="OTF71194.1"/>
    </source>
</evidence>
<comment type="caution">
    <text evidence="2">The sequence shown here is derived from an EMBL/GenBank/DDBJ whole genome shotgun (WGS) entry which is preliminary data.</text>
</comment>
<evidence type="ECO:0000256" key="1">
    <source>
        <dbReference type="SAM" id="MobiDB-lite"/>
    </source>
</evidence>
<proteinExistence type="predicted"/>
<sequence>QSDSSEDQKKPKKIVRIVLRKPNGDEIVDDFFIDPQTIPKDVDRIVKERIKKKFPEIKDLDTRIICKVIDLKPGHEEKTEEFETDMESAKKNLEDAIKHAPKSKTIKRKDRFGKIMTKIFRRKPDGKETIEEFVEDFKQTGKDIGDDIFAQQDKFRTEMPELIPHKQLDAKKPRKIIRVIIQNPNGDESVEDVIVDSKTNPKDVDGILKDLLRKKLPEIKEPNSKIIAKVIDLKPGEEETTEEFETDPNSARKNLEDAIKKAPKTKTSKKKDSLGKIIIKIFKRKPDGKETIEEFVEDSKQTGKDIGDETMGKTFGFRIISS</sequence>
<evidence type="ECO:0000313" key="3">
    <source>
        <dbReference type="Proteomes" id="UP000194236"/>
    </source>
</evidence>
<name>A0A1Y3ATR2_EURMA</name>
<protein>
    <submittedName>
        <fullName evidence="2">Uncharacterized protein</fullName>
    </submittedName>
</protein>
<keyword evidence="3" id="KW-1185">Reference proteome</keyword>